<proteinExistence type="predicted"/>
<feature type="region of interest" description="Disordered" evidence="1">
    <location>
        <begin position="1"/>
        <end position="20"/>
    </location>
</feature>
<feature type="compositionally biased region" description="Acidic residues" evidence="1">
    <location>
        <begin position="679"/>
        <end position="690"/>
    </location>
</feature>
<feature type="compositionally biased region" description="Basic and acidic residues" evidence="1">
    <location>
        <begin position="262"/>
        <end position="295"/>
    </location>
</feature>
<keyword evidence="3" id="KW-1185">Reference proteome</keyword>
<accession>A0A5C5G605</accession>
<sequence>MADPGADLSSSLTPLSSATPLSPAALVAPTLATAAPSTSSAQSTYAAFRDSVRTDLRALAQSLKTRRDNGEPATGHELKDAVDNALRHAGATRRSETGDRPRWEVDAWQATLERTLEELVHEAAVPTTDAAAFAHLQDLLDVVLCAYEADFVDESFPLTTLEALMELRPITACEPLLGYIESRAERLTTGMEYTRGRGPILLRLLNDLLRRLPRSQSEPVILSGRILLLLSAVYPLGEKSGVNLRGNFNLGKGTVWEQEVAKKEMEGAKEDAKKEEEEGEGQGKPKEGEDAKMAEVEEGEEAEPGQPNGADNGTSSGFYAAFWSLQRFFNNPHLLFAPAPPASSSSSSSSSPLSELHAGVRKTLAAFDAATKKEKELAGAAKGESAGSAKAGGEDTAGEEQLEEYFFPKFLTSRNLLDLELSDPSFRRQILVQLLILFQYLLSLTPTARKRTDALPVTNQPALSSHVLGAEAEQWVRELRSRTLDEMDAMEGGRRFRKAVMVVLTREQNWTDWKLRSCYPFTKPALPTAEASVTARARQKALARKPKRFPYKLGNPRLDRLWRHNTTSLEGFEPSVGADDLSSLLAPTGAYSQSRALLTRLRAAGPSAPSAPASLAAAEAAHDAAQWRAVRAAASSELRFFARIGAGDVELLRGLVEEERRERGDAEEGDGDEGKKEDKEEEAEGYDSDDSVLGLRPPKVREPEAGTPEPPLRAKGESEGGGGGGGAGDDVKMDADDAAGTPPPPPADAPATTPGTPKRPREEEEEDGDVGMGDAEGEGPGSKRARTE</sequence>
<evidence type="ECO:0000256" key="1">
    <source>
        <dbReference type="SAM" id="MobiDB-lite"/>
    </source>
</evidence>
<organism evidence="2 3">
    <name type="scientific">Rhodotorula diobovata</name>
    <dbReference type="NCBI Taxonomy" id="5288"/>
    <lineage>
        <taxon>Eukaryota</taxon>
        <taxon>Fungi</taxon>
        <taxon>Dikarya</taxon>
        <taxon>Basidiomycota</taxon>
        <taxon>Pucciniomycotina</taxon>
        <taxon>Microbotryomycetes</taxon>
        <taxon>Sporidiobolales</taxon>
        <taxon>Sporidiobolaceae</taxon>
        <taxon>Rhodotorula</taxon>
    </lineage>
</organism>
<reference evidence="2 3" key="1">
    <citation type="submission" date="2019-03" db="EMBL/GenBank/DDBJ databases">
        <title>Rhodosporidium diobovatum UCD-FST 08-225 genome sequencing, assembly, and annotation.</title>
        <authorList>
            <person name="Fakankun I.U."/>
            <person name="Fristensky B."/>
            <person name="Levin D.B."/>
        </authorList>
    </citation>
    <scope>NUCLEOTIDE SEQUENCE [LARGE SCALE GENOMIC DNA]</scope>
    <source>
        <strain evidence="2 3">UCD-FST 08-225</strain>
    </source>
</reference>
<dbReference type="InterPro" id="IPR021861">
    <property type="entry name" value="THO_THOC1"/>
</dbReference>
<dbReference type="STRING" id="5288.A0A5C5G605"/>
<gene>
    <name evidence="2" type="ORF">DMC30DRAFT_346790</name>
</gene>
<feature type="compositionally biased region" description="Gly residues" evidence="1">
    <location>
        <begin position="719"/>
        <end position="728"/>
    </location>
</feature>
<dbReference type="Proteomes" id="UP000311382">
    <property type="component" value="Unassembled WGS sequence"/>
</dbReference>
<dbReference type="GO" id="GO:0000445">
    <property type="term" value="C:THO complex part of transcription export complex"/>
    <property type="evidence" value="ECO:0007669"/>
    <property type="project" value="TreeGrafter"/>
</dbReference>
<comment type="caution">
    <text evidence="2">The sequence shown here is derived from an EMBL/GenBank/DDBJ whole genome shotgun (WGS) entry which is preliminary data.</text>
</comment>
<dbReference type="Pfam" id="PF11957">
    <property type="entry name" value="efThoc1"/>
    <property type="match status" value="1"/>
</dbReference>
<feature type="compositionally biased region" description="Basic and acidic residues" evidence="1">
    <location>
        <begin position="659"/>
        <end position="678"/>
    </location>
</feature>
<dbReference type="OrthoDB" id="9402762at2759"/>
<feature type="region of interest" description="Disordered" evidence="1">
    <location>
        <begin position="659"/>
        <end position="788"/>
    </location>
</feature>
<feature type="region of interest" description="Disordered" evidence="1">
    <location>
        <begin position="262"/>
        <end position="313"/>
    </location>
</feature>
<keyword evidence="2" id="KW-0648">Protein biosynthesis</keyword>
<evidence type="ECO:0000313" key="2">
    <source>
        <dbReference type="EMBL" id="TNY23906.1"/>
    </source>
</evidence>
<dbReference type="GO" id="GO:0006406">
    <property type="term" value="P:mRNA export from nucleus"/>
    <property type="evidence" value="ECO:0007669"/>
    <property type="project" value="TreeGrafter"/>
</dbReference>
<dbReference type="EMBL" id="SOZI01000007">
    <property type="protein sequence ID" value="TNY23906.1"/>
    <property type="molecule type" value="Genomic_DNA"/>
</dbReference>
<evidence type="ECO:0000313" key="3">
    <source>
        <dbReference type="Proteomes" id="UP000311382"/>
    </source>
</evidence>
<keyword evidence="2" id="KW-0251">Elongation factor</keyword>
<dbReference type="AlphaFoldDB" id="A0A5C5G605"/>
<dbReference type="GO" id="GO:0003746">
    <property type="term" value="F:translation elongation factor activity"/>
    <property type="evidence" value="ECO:0007669"/>
    <property type="project" value="UniProtKB-KW"/>
</dbReference>
<name>A0A5C5G605_9BASI</name>
<protein>
    <submittedName>
        <fullName evidence="2">THO complex subunit 1 transcription elongation factor-domain-containing protein</fullName>
    </submittedName>
</protein>
<feature type="compositionally biased region" description="Low complexity" evidence="1">
    <location>
        <begin position="8"/>
        <end position="20"/>
    </location>
</feature>
<dbReference type="PANTHER" id="PTHR13265:SF0">
    <property type="entry name" value="HPR1"/>
    <property type="match status" value="1"/>
</dbReference>
<feature type="compositionally biased region" description="Low complexity" evidence="1">
    <location>
        <begin position="378"/>
        <end position="391"/>
    </location>
</feature>
<feature type="region of interest" description="Disordered" evidence="1">
    <location>
        <begin position="378"/>
        <end position="397"/>
    </location>
</feature>
<dbReference type="PANTHER" id="PTHR13265">
    <property type="entry name" value="THO COMPLEX SUBUNIT 1"/>
    <property type="match status" value="1"/>
</dbReference>